<sequence length="57" mass="6295">MTTVLPTPVVRPARTQHHAPAMPGSPAPTRALADRWGRVADDLRISLIDKCNLRCTY</sequence>
<gene>
    <name evidence="1" type="ORF">DCL06_10015</name>
</gene>
<proteinExistence type="predicted"/>
<name>A0A3B9QVX8_9CORY</name>
<accession>A0A3B9QVX8</accession>
<evidence type="ECO:0000313" key="2">
    <source>
        <dbReference type="Proteomes" id="UP000260925"/>
    </source>
</evidence>
<protein>
    <submittedName>
        <fullName evidence="1">GTP 3',8-cyclase MoaA</fullName>
    </submittedName>
</protein>
<dbReference type="Proteomes" id="UP000260925">
    <property type="component" value="Unassembled WGS sequence"/>
</dbReference>
<dbReference type="EMBL" id="DMDD01000236">
    <property type="protein sequence ID" value="HAF73102.1"/>
    <property type="molecule type" value="Genomic_DNA"/>
</dbReference>
<feature type="non-terminal residue" evidence="1">
    <location>
        <position position="57"/>
    </location>
</feature>
<evidence type="ECO:0000313" key="1">
    <source>
        <dbReference type="EMBL" id="HAF73102.1"/>
    </source>
</evidence>
<reference evidence="1 2" key="1">
    <citation type="journal article" date="2018" name="Nat. Biotechnol.">
        <title>A standardized bacterial taxonomy based on genome phylogeny substantially revises the tree of life.</title>
        <authorList>
            <person name="Parks D.H."/>
            <person name="Chuvochina M."/>
            <person name="Waite D.W."/>
            <person name="Rinke C."/>
            <person name="Skarshewski A."/>
            <person name="Chaumeil P.A."/>
            <person name="Hugenholtz P."/>
        </authorList>
    </citation>
    <scope>NUCLEOTIDE SEQUENCE [LARGE SCALE GENOMIC DNA]</scope>
    <source>
        <strain evidence="1">UBA9851</strain>
    </source>
</reference>
<comment type="caution">
    <text evidence="1">The sequence shown here is derived from an EMBL/GenBank/DDBJ whole genome shotgun (WGS) entry which is preliminary data.</text>
</comment>
<organism evidence="1 2">
    <name type="scientific">Corynebacterium variabile</name>
    <dbReference type="NCBI Taxonomy" id="1727"/>
    <lineage>
        <taxon>Bacteria</taxon>
        <taxon>Bacillati</taxon>
        <taxon>Actinomycetota</taxon>
        <taxon>Actinomycetes</taxon>
        <taxon>Mycobacteriales</taxon>
        <taxon>Corynebacteriaceae</taxon>
        <taxon>Corynebacterium</taxon>
    </lineage>
</organism>
<dbReference type="AlphaFoldDB" id="A0A3B9QVX8"/>